<dbReference type="Gene3D" id="3.40.50.10140">
    <property type="entry name" value="Toll/interleukin-1 receptor homology (TIR) domain"/>
    <property type="match status" value="1"/>
</dbReference>
<dbReference type="Proteomes" id="UP000489600">
    <property type="component" value="Unassembled WGS sequence"/>
</dbReference>
<evidence type="ECO:0000256" key="1">
    <source>
        <dbReference type="ARBA" id="ARBA00023027"/>
    </source>
</evidence>
<evidence type="ECO:0000259" key="2">
    <source>
        <dbReference type="PROSITE" id="PS50104"/>
    </source>
</evidence>
<dbReference type="AlphaFoldDB" id="A0A565C3X9"/>
<dbReference type="InterPro" id="IPR000157">
    <property type="entry name" value="TIR_dom"/>
</dbReference>
<dbReference type="GO" id="GO:0007165">
    <property type="term" value="P:signal transduction"/>
    <property type="evidence" value="ECO:0007669"/>
    <property type="project" value="InterPro"/>
</dbReference>
<dbReference type="OrthoDB" id="1081807at2759"/>
<keyword evidence="4" id="KW-1185">Reference proteome</keyword>
<dbReference type="PANTHER" id="PTHR32009">
    <property type="entry name" value="TMV RESISTANCE PROTEIN N-LIKE"/>
    <property type="match status" value="1"/>
</dbReference>
<comment type="caution">
    <text evidence="3">The sequence shown here is derived from an EMBL/GenBank/DDBJ whole genome shotgun (WGS) entry which is preliminary data.</text>
</comment>
<dbReference type="EMBL" id="CABITT030000006">
    <property type="protein sequence ID" value="VVB08353.1"/>
    <property type="molecule type" value="Genomic_DNA"/>
</dbReference>
<evidence type="ECO:0000313" key="4">
    <source>
        <dbReference type="Proteomes" id="UP000489600"/>
    </source>
</evidence>
<reference evidence="3" key="1">
    <citation type="submission" date="2019-07" db="EMBL/GenBank/DDBJ databases">
        <authorList>
            <person name="Dittberner H."/>
        </authorList>
    </citation>
    <scope>NUCLEOTIDE SEQUENCE [LARGE SCALE GENOMIC DNA]</scope>
</reference>
<organism evidence="3 4">
    <name type="scientific">Arabis nemorensis</name>
    <dbReference type="NCBI Taxonomy" id="586526"/>
    <lineage>
        <taxon>Eukaryota</taxon>
        <taxon>Viridiplantae</taxon>
        <taxon>Streptophyta</taxon>
        <taxon>Embryophyta</taxon>
        <taxon>Tracheophyta</taxon>
        <taxon>Spermatophyta</taxon>
        <taxon>Magnoliopsida</taxon>
        <taxon>eudicotyledons</taxon>
        <taxon>Gunneridae</taxon>
        <taxon>Pentapetalae</taxon>
        <taxon>rosids</taxon>
        <taxon>malvids</taxon>
        <taxon>Brassicales</taxon>
        <taxon>Brassicaceae</taxon>
        <taxon>Arabideae</taxon>
        <taxon>Arabis</taxon>
    </lineage>
</organism>
<dbReference type="PANTHER" id="PTHR32009:SF49">
    <property type="entry name" value="DISEASE RESISTANCE PROTEIN (TIR-NBS-LRR CLASS) FAMILY"/>
    <property type="match status" value="1"/>
</dbReference>
<proteinExistence type="predicted"/>
<dbReference type="PROSITE" id="PS50104">
    <property type="entry name" value="TIR"/>
    <property type="match status" value="1"/>
</dbReference>
<accession>A0A565C3X9</accession>
<name>A0A565C3X9_9BRAS</name>
<keyword evidence="1" id="KW-0520">NAD</keyword>
<dbReference type="SUPFAM" id="SSF52200">
    <property type="entry name" value="Toll/Interleukin receptor TIR domain"/>
    <property type="match status" value="1"/>
</dbReference>
<sequence length="159" mass="18051">MVLAVKGTSPPQHQVFISFRGSDVRHNFFSFLKDALIKNGINVVTDEDAPRGKPINDDLLKLLRDSRITVVIFSKNYPESTWCLDELVEIEKQMDLKSLIPVLSSSKLRLVMLSFKQDYKVFSTTIYCGWRTKKGKKLGRSVRKLGKMQRIGSTDGGEL</sequence>
<feature type="domain" description="TIR" evidence="2">
    <location>
        <begin position="11"/>
        <end position="149"/>
    </location>
</feature>
<dbReference type="SMART" id="SM00255">
    <property type="entry name" value="TIR"/>
    <property type="match status" value="1"/>
</dbReference>
<gene>
    <name evidence="3" type="ORF">ANE_LOCUS18797</name>
</gene>
<evidence type="ECO:0000313" key="3">
    <source>
        <dbReference type="EMBL" id="VVB08353.1"/>
    </source>
</evidence>
<dbReference type="InterPro" id="IPR035897">
    <property type="entry name" value="Toll_tir_struct_dom_sf"/>
</dbReference>
<dbReference type="Pfam" id="PF01582">
    <property type="entry name" value="TIR"/>
    <property type="match status" value="1"/>
</dbReference>
<protein>
    <recommendedName>
        <fullName evidence="2">TIR domain-containing protein</fullName>
    </recommendedName>
</protein>